<reference evidence="17" key="1">
    <citation type="submission" date="2018-03" db="EMBL/GenBank/DDBJ databases">
        <authorList>
            <person name="Rodrigo-Torres L."/>
            <person name="Arahal R. D."/>
            <person name="Lucena T."/>
        </authorList>
    </citation>
    <scope>NUCLEOTIDE SEQUENCE [LARGE SCALE GENOMIC DNA]</scope>
    <source>
        <strain evidence="17">CECT 7615</strain>
    </source>
</reference>
<dbReference type="GO" id="GO:0009082">
    <property type="term" value="P:branched-chain amino acid biosynthetic process"/>
    <property type="evidence" value="ECO:0007669"/>
    <property type="project" value="UniProtKB-KW"/>
</dbReference>
<evidence type="ECO:0000256" key="4">
    <source>
        <dbReference type="ARBA" id="ARBA00004931"/>
    </source>
</evidence>
<evidence type="ECO:0000256" key="10">
    <source>
        <dbReference type="ARBA" id="ARBA00023304"/>
    </source>
</evidence>
<proteinExistence type="inferred from homology"/>
<comment type="similarity">
    <text evidence="6 14">Belongs to the class-IV pyridoxal-phosphate-dependent aminotransferase family.</text>
</comment>
<keyword evidence="17" id="KW-1185">Reference proteome</keyword>
<dbReference type="PANTHER" id="PTHR42743:SF11">
    <property type="entry name" value="AMINODEOXYCHORISMATE LYASE"/>
    <property type="match status" value="1"/>
</dbReference>
<comment type="pathway">
    <text evidence="4">Amino-acid biosynthesis; L-valine biosynthesis; L-valine from pyruvate: step 4/4.</text>
</comment>
<dbReference type="Pfam" id="PF01063">
    <property type="entry name" value="Aminotran_4"/>
    <property type="match status" value="1"/>
</dbReference>
<evidence type="ECO:0000256" key="3">
    <source>
        <dbReference type="ARBA" id="ARBA00004824"/>
    </source>
</evidence>
<dbReference type="EC" id="2.6.1.42" evidence="7"/>
<evidence type="ECO:0000256" key="11">
    <source>
        <dbReference type="ARBA" id="ARBA00048212"/>
    </source>
</evidence>
<keyword evidence="10" id="KW-0028">Amino-acid biosynthesis</keyword>
<dbReference type="PROSITE" id="PS00770">
    <property type="entry name" value="AA_TRANSFER_CLASS_4"/>
    <property type="match status" value="1"/>
</dbReference>
<evidence type="ECO:0000256" key="9">
    <source>
        <dbReference type="ARBA" id="ARBA00022898"/>
    </source>
</evidence>
<evidence type="ECO:0000256" key="2">
    <source>
        <dbReference type="ARBA" id="ARBA00003109"/>
    </source>
</evidence>
<name>A0A2R8C7Q2_9RHOB</name>
<evidence type="ECO:0000256" key="15">
    <source>
        <dbReference type="RuleBase" id="RU004516"/>
    </source>
</evidence>
<comment type="pathway">
    <text evidence="5">Amino-acid biosynthesis; L-leucine biosynthesis; L-leucine from 3-methyl-2-oxobutanoate: step 4/4.</text>
</comment>
<sequence>MESPLRKPVEPDFRLIETFRIDPETGPNDLSRHLRRMERSARAFQIPFDRRATEAEVQKIDAPEVLRARLMLDAKGQINTTTAPLAGSVGRWAVQIAQERLRSDDIWLQHKTTRRALYDQVRANLPQGVDELLFLNERDEVCEGTITNLFVKLRNGLAVTPPLSSGCLPGVLRQRLLDTNRVVERVVTLQDLRHAQWITVGNSLRGEIGVDYEGPRSPLI</sequence>
<dbReference type="InterPro" id="IPR018300">
    <property type="entry name" value="Aminotrans_IV_CS"/>
</dbReference>
<dbReference type="EMBL" id="ONZG01000004">
    <property type="protein sequence ID" value="SPJ28383.1"/>
    <property type="molecule type" value="Genomic_DNA"/>
</dbReference>
<dbReference type="Proteomes" id="UP000244898">
    <property type="component" value="Unassembled WGS sequence"/>
</dbReference>
<dbReference type="AlphaFoldDB" id="A0A2R8C7Q2"/>
<dbReference type="InterPro" id="IPR050571">
    <property type="entry name" value="Class-IV_PLP-Dep_Aminotrnsfr"/>
</dbReference>
<evidence type="ECO:0000256" key="8">
    <source>
        <dbReference type="ARBA" id="ARBA00014472"/>
    </source>
</evidence>
<keyword evidence="9 15" id="KW-0663">Pyridoxal phosphate</keyword>
<accession>A0A2R8C7Q2</accession>
<comment type="catalytic activity">
    <reaction evidence="13">
        <text>L-leucine + 2-oxoglutarate = 4-methyl-2-oxopentanoate + L-glutamate</text>
        <dbReference type="Rhea" id="RHEA:18321"/>
        <dbReference type="ChEBI" id="CHEBI:16810"/>
        <dbReference type="ChEBI" id="CHEBI:17865"/>
        <dbReference type="ChEBI" id="CHEBI:29985"/>
        <dbReference type="ChEBI" id="CHEBI:57427"/>
        <dbReference type="EC" id="2.6.1.42"/>
    </reaction>
</comment>
<dbReference type="NCBIfam" id="NF005729">
    <property type="entry name" value="PRK07546.1-3"/>
    <property type="match status" value="1"/>
</dbReference>
<dbReference type="InterPro" id="IPR036038">
    <property type="entry name" value="Aminotransferase-like"/>
</dbReference>
<dbReference type="SUPFAM" id="SSF56752">
    <property type="entry name" value="D-aminoacid aminotransferase-like PLP-dependent enzymes"/>
    <property type="match status" value="1"/>
</dbReference>
<dbReference type="Gene3D" id="3.30.470.10">
    <property type="match status" value="1"/>
</dbReference>
<comment type="pathway">
    <text evidence="3">Amino-acid biosynthesis; L-isoleucine biosynthesis; L-isoleucine from 2-oxobutanoate: step 4/4.</text>
</comment>
<evidence type="ECO:0000256" key="13">
    <source>
        <dbReference type="ARBA" id="ARBA00049229"/>
    </source>
</evidence>
<dbReference type="Gene3D" id="3.20.10.10">
    <property type="entry name" value="D-amino Acid Aminotransferase, subunit A, domain 2"/>
    <property type="match status" value="1"/>
</dbReference>
<evidence type="ECO:0000256" key="14">
    <source>
        <dbReference type="RuleBase" id="RU004106"/>
    </source>
</evidence>
<gene>
    <name evidence="16" type="ORF">TRM7615_01882</name>
</gene>
<dbReference type="InterPro" id="IPR043131">
    <property type="entry name" value="BCAT-like_N"/>
</dbReference>
<organism evidence="16 17">
    <name type="scientific">Falsiruegeria mediterranea M17</name>
    <dbReference type="NCBI Taxonomy" id="1200281"/>
    <lineage>
        <taxon>Bacteria</taxon>
        <taxon>Pseudomonadati</taxon>
        <taxon>Pseudomonadota</taxon>
        <taxon>Alphaproteobacteria</taxon>
        <taxon>Rhodobacterales</taxon>
        <taxon>Roseobacteraceae</taxon>
        <taxon>Falsiruegeria</taxon>
    </lineage>
</organism>
<evidence type="ECO:0000256" key="1">
    <source>
        <dbReference type="ARBA" id="ARBA00001933"/>
    </source>
</evidence>
<dbReference type="InterPro" id="IPR043132">
    <property type="entry name" value="BCAT-like_C"/>
</dbReference>
<dbReference type="RefSeq" id="WP_108787271.1">
    <property type="nucleotide sequence ID" value="NZ_ONZG01000004.1"/>
</dbReference>
<evidence type="ECO:0000256" key="7">
    <source>
        <dbReference type="ARBA" id="ARBA00013053"/>
    </source>
</evidence>
<dbReference type="PANTHER" id="PTHR42743">
    <property type="entry name" value="AMINO-ACID AMINOTRANSFERASE"/>
    <property type="match status" value="1"/>
</dbReference>
<evidence type="ECO:0000256" key="12">
    <source>
        <dbReference type="ARBA" id="ARBA00048798"/>
    </source>
</evidence>
<evidence type="ECO:0000256" key="6">
    <source>
        <dbReference type="ARBA" id="ARBA00009320"/>
    </source>
</evidence>
<evidence type="ECO:0000256" key="5">
    <source>
        <dbReference type="ARBA" id="ARBA00005072"/>
    </source>
</evidence>
<dbReference type="OrthoDB" id="9809239at2"/>
<evidence type="ECO:0000313" key="16">
    <source>
        <dbReference type="EMBL" id="SPJ28383.1"/>
    </source>
</evidence>
<protein>
    <recommendedName>
        <fullName evidence="8">Probable branched-chain-amino-acid aminotransferase</fullName>
        <ecNumber evidence="7">2.6.1.42</ecNumber>
    </recommendedName>
</protein>
<dbReference type="GO" id="GO:0004084">
    <property type="term" value="F:branched-chain-amino-acid transaminase activity"/>
    <property type="evidence" value="ECO:0007669"/>
    <property type="project" value="UniProtKB-EC"/>
</dbReference>
<comment type="catalytic activity">
    <reaction evidence="12">
        <text>L-isoleucine + 2-oxoglutarate = (S)-3-methyl-2-oxopentanoate + L-glutamate</text>
        <dbReference type="Rhea" id="RHEA:24801"/>
        <dbReference type="ChEBI" id="CHEBI:16810"/>
        <dbReference type="ChEBI" id="CHEBI:29985"/>
        <dbReference type="ChEBI" id="CHEBI:35146"/>
        <dbReference type="ChEBI" id="CHEBI:58045"/>
        <dbReference type="EC" id="2.6.1.42"/>
    </reaction>
</comment>
<comment type="catalytic activity">
    <reaction evidence="11">
        <text>L-valine + 2-oxoglutarate = 3-methyl-2-oxobutanoate + L-glutamate</text>
        <dbReference type="Rhea" id="RHEA:24813"/>
        <dbReference type="ChEBI" id="CHEBI:11851"/>
        <dbReference type="ChEBI" id="CHEBI:16810"/>
        <dbReference type="ChEBI" id="CHEBI:29985"/>
        <dbReference type="ChEBI" id="CHEBI:57762"/>
        <dbReference type="EC" id="2.6.1.42"/>
    </reaction>
</comment>
<comment type="function">
    <text evidence="2">Acts on leucine, isoleucine and valine.</text>
</comment>
<dbReference type="InterPro" id="IPR001544">
    <property type="entry name" value="Aminotrans_IV"/>
</dbReference>
<evidence type="ECO:0000313" key="17">
    <source>
        <dbReference type="Proteomes" id="UP000244898"/>
    </source>
</evidence>
<comment type="cofactor">
    <cofactor evidence="1 15">
        <name>pyridoxal 5'-phosphate</name>
        <dbReference type="ChEBI" id="CHEBI:597326"/>
    </cofactor>
</comment>
<keyword evidence="10" id="KW-0100">Branched-chain amino acid biosynthesis</keyword>